<dbReference type="GO" id="GO:0009267">
    <property type="term" value="P:cellular response to starvation"/>
    <property type="evidence" value="ECO:0007669"/>
    <property type="project" value="TreeGrafter"/>
</dbReference>
<dbReference type="Gene3D" id="1.25.10.10">
    <property type="entry name" value="Leucine-rich Repeat Variant"/>
    <property type="match status" value="1"/>
</dbReference>
<dbReference type="GO" id="GO:0005737">
    <property type="term" value="C:cytoplasm"/>
    <property type="evidence" value="ECO:0007669"/>
    <property type="project" value="TreeGrafter"/>
</dbReference>
<dbReference type="PANTHER" id="PTHR12848:SF16">
    <property type="entry name" value="REGULATORY-ASSOCIATED PROTEIN OF MTOR"/>
    <property type="match status" value="1"/>
</dbReference>
<dbReference type="PRINTS" id="PR01547">
    <property type="entry name" value="YEAST176DUF"/>
</dbReference>
<dbReference type="InterPro" id="IPR004083">
    <property type="entry name" value="Raptor"/>
</dbReference>
<dbReference type="GO" id="GO:0030307">
    <property type="term" value="P:positive regulation of cell growth"/>
    <property type="evidence" value="ECO:0007669"/>
    <property type="project" value="TreeGrafter"/>
</dbReference>
<dbReference type="GO" id="GO:0031931">
    <property type="term" value="C:TORC1 complex"/>
    <property type="evidence" value="ECO:0007669"/>
    <property type="project" value="InterPro"/>
</dbReference>
<gene>
    <name evidence="1" type="ORF">Mgra_00009952</name>
</gene>
<evidence type="ECO:0000313" key="1">
    <source>
        <dbReference type="EMBL" id="KAF7624763.1"/>
    </source>
</evidence>
<accession>A0A8S9ZBK0</accession>
<keyword evidence="2" id="KW-1185">Reference proteome</keyword>
<dbReference type="SUPFAM" id="SSF48371">
    <property type="entry name" value="ARM repeat"/>
    <property type="match status" value="1"/>
</dbReference>
<dbReference type="AlphaFoldDB" id="A0A8S9ZBK0"/>
<proteinExistence type="predicted"/>
<dbReference type="EMBL" id="JABEBT010000201">
    <property type="protein sequence ID" value="KAF7624763.1"/>
    <property type="molecule type" value="Genomic_DNA"/>
</dbReference>
<dbReference type="Proteomes" id="UP000605970">
    <property type="component" value="Unassembled WGS sequence"/>
</dbReference>
<evidence type="ECO:0000313" key="2">
    <source>
        <dbReference type="Proteomes" id="UP000605970"/>
    </source>
</evidence>
<dbReference type="GO" id="GO:0038202">
    <property type="term" value="P:TORC1 signaling"/>
    <property type="evidence" value="ECO:0007669"/>
    <property type="project" value="TreeGrafter"/>
</dbReference>
<feature type="non-terminal residue" evidence="1">
    <location>
        <position position="1"/>
    </location>
</feature>
<dbReference type="GO" id="GO:0030674">
    <property type="term" value="F:protein-macromolecule adaptor activity"/>
    <property type="evidence" value="ECO:0007669"/>
    <property type="project" value="TreeGrafter"/>
</dbReference>
<comment type="caution">
    <text evidence="1">The sequence shown here is derived from an EMBL/GenBank/DDBJ whole genome shotgun (WGS) entry which is preliminary data.</text>
</comment>
<dbReference type="InterPro" id="IPR011989">
    <property type="entry name" value="ARM-like"/>
</dbReference>
<dbReference type="InterPro" id="IPR016024">
    <property type="entry name" value="ARM-type_fold"/>
</dbReference>
<dbReference type="GO" id="GO:0010506">
    <property type="term" value="P:regulation of autophagy"/>
    <property type="evidence" value="ECO:0007669"/>
    <property type="project" value="TreeGrafter"/>
</dbReference>
<organism evidence="1 2">
    <name type="scientific">Meloidogyne graminicola</name>
    <dbReference type="NCBI Taxonomy" id="189291"/>
    <lineage>
        <taxon>Eukaryota</taxon>
        <taxon>Metazoa</taxon>
        <taxon>Ecdysozoa</taxon>
        <taxon>Nematoda</taxon>
        <taxon>Chromadorea</taxon>
        <taxon>Rhabditida</taxon>
        <taxon>Tylenchina</taxon>
        <taxon>Tylenchomorpha</taxon>
        <taxon>Tylenchoidea</taxon>
        <taxon>Meloidogynidae</taxon>
        <taxon>Meloidogyninae</taxon>
        <taxon>Meloidogyne</taxon>
    </lineage>
</organism>
<dbReference type="GO" id="GO:0071230">
    <property type="term" value="P:cellular response to amino acid stimulus"/>
    <property type="evidence" value="ECO:0007669"/>
    <property type="project" value="TreeGrafter"/>
</dbReference>
<sequence>MWMEDYQAMRDRDRLAQQQQHYNSPGPLNEVFNDSNNFYGGNGNDVASSGASTSSHSVQTFKNCIQLGACSIGETLPFHCPDLPADLFTCCLITPIQTSLLCHMLKLGVKSRFPQNIIDDIPGVLTDRRTLLGELNWIFTAVTDTIAWSCLNMDTFQKLFRQDLLIASLFRSFLLAQRIMLENGCHVVSNPELPSVHAHPLWEYWDYVLDLCIANMYNLLQPKANIVHFTRTDCYVGTPSLRHNCTYFMLIELSLNALTESEYAYSWFFIEQLQAFEVWLKFSVDKQEPPQQLPVVLQVLLSQIHRVRALELLARFVDLGPWAVVSALTVGIFPYVLKLLQCGTRELRPALTFIWAKILAIDPICQHDLVKDNGYHYFLQVLNDQTMSPRMKIVSAFAIFLIPAQEKLVQSDYVSLCIELLSNQQVIQCRMLCLWLLIGLGRLWSECDKARWQAIRNVAYDKAIDFLSDEVPEVRAAAVYALGCFVHNTSRNNEHATAVENEVCDKLCEKCIYDGSIIVRAELASAIQWFVIDFQSRFAAICIELDRKNENLLLENSENEITTIN</sequence>
<reference evidence="1" key="1">
    <citation type="journal article" date="2020" name="Ecol. Evol.">
        <title>Genome structure and content of the rice root-knot nematode (Meloidogyne graminicola).</title>
        <authorList>
            <person name="Phan N.T."/>
            <person name="Danchin E.G.J."/>
            <person name="Klopp C."/>
            <person name="Perfus-Barbeoch L."/>
            <person name="Kozlowski D.K."/>
            <person name="Koutsovoulos G.D."/>
            <person name="Lopez-Roques C."/>
            <person name="Bouchez O."/>
            <person name="Zahm M."/>
            <person name="Besnard G."/>
            <person name="Bellafiore S."/>
        </authorList>
    </citation>
    <scope>NUCLEOTIDE SEQUENCE</scope>
    <source>
        <strain evidence="1">VN-18</strain>
    </source>
</reference>
<dbReference type="PANTHER" id="PTHR12848">
    <property type="entry name" value="REGULATORY-ASSOCIATED PROTEIN OF MTOR"/>
    <property type="match status" value="1"/>
</dbReference>
<protein>
    <submittedName>
        <fullName evidence="1">Raptor_N domain-containing protein</fullName>
    </submittedName>
</protein>
<name>A0A8S9ZBK0_9BILA</name>
<dbReference type="OrthoDB" id="10262360at2759"/>